<dbReference type="EC" id="3.5.1.98" evidence="3"/>
<comment type="subcellular location">
    <subcellularLocation>
        <location evidence="1">Nucleus</location>
    </subcellularLocation>
</comment>
<keyword evidence="9" id="KW-0539">Nucleus</keyword>
<reference evidence="13" key="1">
    <citation type="submission" date="2020-01" db="EMBL/GenBank/DDBJ databases">
        <title>Development of genomics and gene disruption for Polysphondylium violaceum indicates a role for the polyketide synthase stlB in stalk morphogenesis.</title>
        <authorList>
            <person name="Narita B."/>
            <person name="Kawabe Y."/>
            <person name="Kin K."/>
            <person name="Saito T."/>
            <person name="Gibbs R."/>
            <person name="Kuspa A."/>
            <person name="Muzny D."/>
            <person name="Queller D."/>
            <person name="Richards S."/>
            <person name="Strassman J."/>
            <person name="Sucgang R."/>
            <person name="Worley K."/>
            <person name="Schaap P."/>
        </authorList>
    </citation>
    <scope>NUCLEOTIDE SEQUENCE</scope>
    <source>
        <strain evidence="13">QSvi11</strain>
    </source>
</reference>
<feature type="region of interest" description="Disordered" evidence="11">
    <location>
        <begin position="774"/>
        <end position="798"/>
    </location>
</feature>
<keyword evidence="10" id="KW-0175">Coiled coil</keyword>
<feature type="compositionally biased region" description="Low complexity" evidence="11">
    <location>
        <begin position="209"/>
        <end position="231"/>
    </location>
</feature>
<evidence type="ECO:0000256" key="1">
    <source>
        <dbReference type="ARBA" id="ARBA00004123"/>
    </source>
</evidence>
<dbReference type="PANTHER" id="PTHR10625:SF5">
    <property type="entry name" value="HISTONE DEACETYLASE"/>
    <property type="match status" value="1"/>
</dbReference>
<protein>
    <recommendedName>
        <fullName evidence="3">histone deacetylase</fullName>
        <ecNumber evidence="3">3.5.1.98</ecNumber>
    </recommendedName>
</protein>
<dbReference type="Proteomes" id="UP000695562">
    <property type="component" value="Unassembled WGS sequence"/>
</dbReference>
<sequence length="1050" mass="116648">MMSTLHQIAEASRPGGEKPPCCIGAPRGHCTVHCPRIEDVLYSQRKGKTNKGAQRWRCKACGTKWTSKGIIQPPVVPDTIVNSIGFGNGPEEMSMDMRGVTRPYKKTKTDSIIPTSPFPSMYGNSNTSPNQSPIPSPPSPLSSFFSSRNGQLGISNNYVPILPTSTPSPSNSNGSKSLITTKPVLVGVTSPSNGNNLPSKVPVSSNSFNQNQNQQPPQQQPYLQQQQPPQHHQQHHHQQQLQQNIINPINRPSLSSRLIQPKPSSPGQQAPLSPNSTRLYQSSSQQPPIMPPSKSSSNGLYTRSSFNSSSSNNVTRSISPSKVLLFNNRSPSPIDQNNSNNNNNYVSLRHQDIVNPYSNSNNINNENQQHIYTPSSNIVECLKKLLHSVSVFSNEYNVEHRLKLSNLLDLVSMPSMESQFSSSICNSMLGSIDSHIFNIFKHYQSLYQSISRHHSMMEDNFVPLTDVYFDDNEINRFLLFSEHHKYIEDNFELVLQELQNFKESLHSKKENIEMEIIDPSSVLTFSTSSNSGNLEQTKLETSKLLDSLAPLESTLNSMESNLKQVQKEINIAHKVFSFVELIYSVHINYHMAIIEKHQKLMVNYMLDVIQQNLFNCDVLSSAYNKLKISLASGNFSQMSGNSLSSSKRSRDDEMNLIDTSNPFIHKLNDLLTKYETIKTTSQQNQAPKERKVLAIYHSLCLDHSVPDDHPESPKRLGAVIRAIAEFSRQSDRIVIKNDPEEISDKWITTVHSPEYLRQLEELTDKMDSTEIRPLNVNNDGASTGINQFNSNSSRDSDCEDGDTFISKLSLKAARRAAGATITAIDQVMKGLVTSAFVAARPPGHHAGRDGLTSGTTSQGFCLLNHVCIGAKYAQLKYNVEKIAIVDFDVHHGNGSEEILANDNGFYFLSIHMFEEGFYPGSGGSGSMGVVNHNDYSENGGESGGNIVNIPLDPKSSANSFLKAFSIIIDKLNEYQPELLMISCGFDAHIDDHLASLCLSEDDYVGITRQLRRVADRWCKGRLVSILEGGYNINALKQCTIAHLSALTQDD</sequence>
<dbReference type="Pfam" id="PF00850">
    <property type="entry name" value="Hist_deacetyl"/>
    <property type="match status" value="1"/>
</dbReference>
<feature type="compositionally biased region" description="Low complexity" evidence="11">
    <location>
        <begin position="239"/>
        <end position="250"/>
    </location>
</feature>
<evidence type="ECO:0000313" key="13">
    <source>
        <dbReference type="EMBL" id="KAF2072584.1"/>
    </source>
</evidence>
<dbReference type="GO" id="GO:0000118">
    <property type="term" value="C:histone deacetylase complex"/>
    <property type="evidence" value="ECO:0007669"/>
    <property type="project" value="TreeGrafter"/>
</dbReference>
<dbReference type="InterPro" id="IPR023696">
    <property type="entry name" value="Ureohydrolase_dom_sf"/>
</dbReference>
<dbReference type="PANTHER" id="PTHR10625">
    <property type="entry name" value="HISTONE DEACETYLASE HDAC1-RELATED"/>
    <property type="match status" value="1"/>
</dbReference>
<evidence type="ECO:0000259" key="12">
    <source>
        <dbReference type="Pfam" id="PF00850"/>
    </source>
</evidence>
<dbReference type="CDD" id="cd11599">
    <property type="entry name" value="HDAC_classII_2"/>
    <property type="match status" value="1"/>
</dbReference>
<evidence type="ECO:0000256" key="6">
    <source>
        <dbReference type="ARBA" id="ARBA00022853"/>
    </source>
</evidence>
<evidence type="ECO:0000256" key="5">
    <source>
        <dbReference type="ARBA" id="ARBA00022801"/>
    </source>
</evidence>
<dbReference type="Gene3D" id="3.40.800.20">
    <property type="entry name" value="Histone deacetylase domain"/>
    <property type="match status" value="1"/>
</dbReference>
<keyword evidence="4" id="KW-0678">Repressor</keyword>
<keyword evidence="14" id="KW-1185">Reference proteome</keyword>
<keyword evidence="7" id="KW-0805">Transcription regulation</keyword>
<dbReference type="GO" id="GO:0040029">
    <property type="term" value="P:epigenetic regulation of gene expression"/>
    <property type="evidence" value="ECO:0007669"/>
    <property type="project" value="TreeGrafter"/>
</dbReference>
<evidence type="ECO:0000256" key="11">
    <source>
        <dbReference type="SAM" id="MobiDB-lite"/>
    </source>
</evidence>
<evidence type="ECO:0000256" key="4">
    <source>
        <dbReference type="ARBA" id="ARBA00022491"/>
    </source>
</evidence>
<evidence type="ECO:0000256" key="3">
    <source>
        <dbReference type="ARBA" id="ARBA00012111"/>
    </source>
</evidence>
<feature type="compositionally biased region" description="Low complexity" evidence="11">
    <location>
        <begin position="281"/>
        <end position="297"/>
    </location>
</feature>
<evidence type="ECO:0000256" key="10">
    <source>
        <dbReference type="SAM" id="Coils"/>
    </source>
</evidence>
<accession>A0A8J4V691</accession>
<evidence type="ECO:0000256" key="8">
    <source>
        <dbReference type="ARBA" id="ARBA00023163"/>
    </source>
</evidence>
<name>A0A8J4V691_9MYCE</name>
<feature type="domain" description="Histone deacetylase" evidence="12">
    <location>
        <begin position="709"/>
        <end position="1046"/>
    </location>
</feature>
<evidence type="ECO:0000256" key="7">
    <source>
        <dbReference type="ARBA" id="ARBA00023015"/>
    </source>
</evidence>
<feature type="compositionally biased region" description="Polar residues" evidence="11">
    <location>
        <begin position="265"/>
        <end position="280"/>
    </location>
</feature>
<feature type="compositionally biased region" description="Low complexity" evidence="11">
    <location>
        <begin position="160"/>
        <end position="179"/>
    </location>
</feature>
<gene>
    <name evidence="13" type="ORF">CYY_006107</name>
</gene>
<dbReference type="InterPro" id="IPR000286">
    <property type="entry name" value="HDACs"/>
</dbReference>
<dbReference type="GO" id="GO:0141221">
    <property type="term" value="F:histone deacetylase activity, hydrolytic mechanism"/>
    <property type="evidence" value="ECO:0007669"/>
    <property type="project" value="UniProtKB-EC"/>
</dbReference>
<dbReference type="PRINTS" id="PR01270">
    <property type="entry name" value="HDASUPER"/>
</dbReference>
<evidence type="ECO:0000313" key="14">
    <source>
        <dbReference type="Proteomes" id="UP000695562"/>
    </source>
</evidence>
<evidence type="ECO:0000256" key="9">
    <source>
        <dbReference type="ARBA" id="ARBA00023242"/>
    </source>
</evidence>
<keyword evidence="8" id="KW-0804">Transcription</keyword>
<keyword evidence="6" id="KW-0156">Chromatin regulator</keyword>
<dbReference type="EMBL" id="AJWJ01000267">
    <property type="protein sequence ID" value="KAF2072584.1"/>
    <property type="molecule type" value="Genomic_DNA"/>
</dbReference>
<dbReference type="SUPFAM" id="SSF52768">
    <property type="entry name" value="Arginase/deacetylase"/>
    <property type="match status" value="1"/>
</dbReference>
<proteinExistence type="inferred from homology"/>
<dbReference type="OrthoDB" id="424012at2759"/>
<feature type="compositionally biased region" description="Polar residues" evidence="11">
    <location>
        <begin position="189"/>
        <end position="208"/>
    </location>
</feature>
<dbReference type="AlphaFoldDB" id="A0A8J4V691"/>
<feature type="compositionally biased region" description="Low complexity" evidence="11">
    <location>
        <begin position="304"/>
        <end position="316"/>
    </location>
</feature>
<comment type="caution">
    <text evidence="13">The sequence shown here is derived from an EMBL/GenBank/DDBJ whole genome shotgun (WGS) entry which is preliminary data.</text>
</comment>
<comment type="similarity">
    <text evidence="2">Belongs to the histone deacetylase family. HD type 2 subfamily.</text>
</comment>
<dbReference type="InterPro" id="IPR037138">
    <property type="entry name" value="His_deacetylse_dom_sf"/>
</dbReference>
<feature type="compositionally biased region" description="Polar residues" evidence="11">
    <location>
        <begin position="775"/>
        <end position="793"/>
    </location>
</feature>
<evidence type="ECO:0000256" key="2">
    <source>
        <dbReference type="ARBA" id="ARBA00007738"/>
    </source>
</evidence>
<keyword evidence="5" id="KW-0378">Hydrolase</keyword>
<feature type="region of interest" description="Disordered" evidence="11">
    <location>
        <begin position="105"/>
        <end position="316"/>
    </location>
</feature>
<feature type="coiled-coil region" evidence="10">
    <location>
        <begin position="548"/>
        <end position="575"/>
    </location>
</feature>
<organism evidence="13 14">
    <name type="scientific">Polysphondylium violaceum</name>
    <dbReference type="NCBI Taxonomy" id="133409"/>
    <lineage>
        <taxon>Eukaryota</taxon>
        <taxon>Amoebozoa</taxon>
        <taxon>Evosea</taxon>
        <taxon>Eumycetozoa</taxon>
        <taxon>Dictyostelia</taxon>
        <taxon>Dictyosteliales</taxon>
        <taxon>Dictyosteliaceae</taxon>
        <taxon>Polysphondylium</taxon>
    </lineage>
</organism>
<dbReference type="InterPro" id="IPR023801">
    <property type="entry name" value="His_deacetylse_dom"/>
</dbReference>